<evidence type="ECO:0000256" key="7">
    <source>
        <dbReference type="PIRSR" id="PIRSR001093-1"/>
    </source>
</evidence>
<feature type="signal peptide" evidence="8">
    <location>
        <begin position="1"/>
        <end position="21"/>
    </location>
</feature>
<dbReference type="Pfam" id="PF14845">
    <property type="entry name" value="Glycohydro_20b2"/>
    <property type="match status" value="1"/>
</dbReference>
<dbReference type="InterPro" id="IPR015883">
    <property type="entry name" value="Glyco_hydro_20_cat"/>
</dbReference>
<dbReference type="PANTHER" id="PTHR22600">
    <property type="entry name" value="BETA-HEXOSAMINIDASE"/>
    <property type="match status" value="1"/>
</dbReference>
<dbReference type="EC" id="3.2.1.52" evidence="6"/>
<comment type="catalytic activity">
    <reaction evidence="1 6">
        <text>Hydrolysis of terminal non-reducing N-acetyl-D-hexosamine residues in N-acetyl-beta-D-hexosaminides.</text>
        <dbReference type="EC" id="3.2.1.52"/>
    </reaction>
</comment>
<accession>A0AA85J0K7</accession>
<dbReference type="Pfam" id="PF00728">
    <property type="entry name" value="Glyco_hydro_20"/>
    <property type="match status" value="1"/>
</dbReference>
<reference evidence="12" key="2">
    <citation type="submission" date="2023-11" db="UniProtKB">
        <authorList>
            <consortium name="WormBaseParasite"/>
        </authorList>
    </citation>
    <scope>IDENTIFICATION</scope>
</reference>
<evidence type="ECO:0000256" key="8">
    <source>
        <dbReference type="SAM" id="SignalP"/>
    </source>
</evidence>
<dbReference type="GO" id="GO:0005975">
    <property type="term" value="P:carbohydrate metabolic process"/>
    <property type="evidence" value="ECO:0007669"/>
    <property type="project" value="InterPro"/>
</dbReference>
<dbReference type="GO" id="GO:0016020">
    <property type="term" value="C:membrane"/>
    <property type="evidence" value="ECO:0007669"/>
    <property type="project" value="TreeGrafter"/>
</dbReference>
<evidence type="ECO:0000256" key="5">
    <source>
        <dbReference type="ARBA" id="ARBA00023295"/>
    </source>
</evidence>
<feature type="domain" description="Glycoside hydrolase family 20 catalytic" evidence="9">
    <location>
        <begin position="161"/>
        <end position="482"/>
    </location>
</feature>
<keyword evidence="5 6" id="KW-0326">Glycosidase</keyword>
<dbReference type="InterPro" id="IPR029018">
    <property type="entry name" value="Hex-like_dom2"/>
</dbReference>
<dbReference type="AlphaFoldDB" id="A0AA85J0K7"/>
<dbReference type="PIRSF" id="PIRSF001093">
    <property type="entry name" value="B-hxosamndse_ab_euk"/>
    <property type="match status" value="1"/>
</dbReference>
<organism evidence="11 12">
    <name type="scientific">Trichobilharzia regenti</name>
    <name type="common">Nasal bird schistosome</name>
    <dbReference type="NCBI Taxonomy" id="157069"/>
    <lineage>
        <taxon>Eukaryota</taxon>
        <taxon>Metazoa</taxon>
        <taxon>Spiralia</taxon>
        <taxon>Lophotrochozoa</taxon>
        <taxon>Platyhelminthes</taxon>
        <taxon>Trematoda</taxon>
        <taxon>Digenea</taxon>
        <taxon>Strigeidida</taxon>
        <taxon>Schistosomatoidea</taxon>
        <taxon>Schistosomatidae</taxon>
        <taxon>Trichobilharzia</taxon>
    </lineage>
</organism>
<dbReference type="GO" id="GO:0006689">
    <property type="term" value="P:ganglioside catabolic process"/>
    <property type="evidence" value="ECO:0007669"/>
    <property type="project" value="TreeGrafter"/>
</dbReference>
<evidence type="ECO:0000313" key="11">
    <source>
        <dbReference type="Proteomes" id="UP000050795"/>
    </source>
</evidence>
<comment type="similarity">
    <text evidence="2 6">Belongs to the glycosyl hydrolase 20 family.</text>
</comment>
<dbReference type="PRINTS" id="PR00738">
    <property type="entry name" value="GLHYDRLASE20"/>
</dbReference>
<evidence type="ECO:0000256" key="2">
    <source>
        <dbReference type="ARBA" id="ARBA00006285"/>
    </source>
</evidence>
<dbReference type="InterPro" id="IPR029019">
    <property type="entry name" value="HEX_eukaryotic_N"/>
</dbReference>
<dbReference type="GO" id="GO:0005764">
    <property type="term" value="C:lysosome"/>
    <property type="evidence" value="ECO:0007669"/>
    <property type="project" value="TreeGrafter"/>
</dbReference>
<dbReference type="SUPFAM" id="SSF55545">
    <property type="entry name" value="beta-N-acetylhexosaminidase-like domain"/>
    <property type="match status" value="1"/>
</dbReference>
<dbReference type="InterPro" id="IPR017853">
    <property type="entry name" value="GH"/>
</dbReference>
<dbReference type="PANTHER" id="PTHR22600:SF21">
    <property type="entry name" value="BETA-HEXOSAMINIDASE A"/>
    <property type="match status" value="1"/>
</dbReference>
<proteinExistence type="inferred from homology"/>
<name>A0AA85J0K7_TRIRE</name>
<sequence length="519" mass="59596">MHQNTLSPITLLISFITLSCALIPKPYDYRKTKSLCSIGETLEFIHEYPSCFILKEALKRFDEHLSLRNTPLLSNVTSKCVITSLAVDIEQSCDESENKLWPSDMMDESYILKILEGGIEIAAKEIWGVLHALETILQLTYRSEWDSKVIYEASVYDVPAYSHRGIMIDTARHFLSVSEIEKIIDAMSMVKMNVLHWHVTDDESFPFVVSAYLQLSAQGAFNPQLMVYQRNEVLSLLEYARLRGVRVMAEFETPAHTQSWGSISNTFLTQCYKDGKPEDRYGPINPSDDETFTALSNIFNEILGVFPDTLLHFGGSEVTFDCWQSNPTIQEFMQTQSFGDDYNSLEDYYFRKLMETVLGTNSSEWTVSPVIWEDVFDNGYRGEPATVVHVHQPEYKSVIEEATKAGYRVITSSCWKLNENKLDDDWRKYYECDFSTFDGTADQQALLIGGEALLWGFYVDNANRSPATWPLVASVAERLWSTEPSETEVFARKLDELRFRMSRRDWSAQAITRPRLRFP</sequence>
<keyword evidence="3 6" id="KW-0378">Hydrolase</keyword>
<evidence type="ECO:0000256" key="4">
    <source>
        <dbReference type="ARBA" id="ARBA00023180"/>
    </source>
</evidence>
<reference evidence="11" key="1">
    <citation type="submission" date="2022-06" db="EMBL/GenBank/DDBJ databases">
        <authorList>
            <person name="Berger JAMES D."/>
            <person name="Berger JAMES D."/>
        </authorList>
    </citation>
    <scope>NUCLEOTIDE SEQUENCE [LARGE SCALE GENOMIC DNA]</scope>
</reference>
<feature type="active site" description="Proton donor" evidence="7">
    <location>
        <position position="317"/>
    </location>
</feature>
<keyword evidence="8" id="KW-0732">Signal</keyword>
<evidence type="ECO:0000256" key="3">
    <source>
        <dbReference type="ARBA" id="ARBA00022801"/>
    </source>
</evidence>
<dbReference type="SUPFAM" id="SSF51445">
    <property type="entry name" value="(Trans)glycosidases"/>
    <property type="match status" value="1"/>
</dbReference>
<dbReference type="InterPro" id="IPR025705">
    <property type="entry name" value="Beta_hexosaminidase_sua/sub"/>
</dbReference>
<dbReference type="GO" id="GO:0004563">
    <property type="term" value="F:beta-N-acetylhexosaminidase activity"/>
    <property type="evidence" value="ECO:0007669"/>
    <property type="project" value="UniProtKB-EC"/>
</dbReference>
<feature type="domain" description="Beta-hexosaminidase eukaryotic type N-terminal" evidence="10">
    <location>
        <begin position="23"/>
        <end position="139"/>
    </location>
</feature>
<dbReference type="Proteomes" id="UP000050795">
    <property type="component" value="Unassembled WGS sequence"/>
</dbReference>
<dbReference type="Gene3D" id="3.20.20.80">
    <property type="entry name" value="Glycosidases"/>
    <property type="match status" value="1"/>
</dbReference>
<dbReference type="Gene3D" id="3.30.379.10">
    <property type="entry name" value="Chitobiase/beta-hexosaminidase domain 2-like"/>
    <property type="match status" value="1"/>
</dbReference>
<evidence type="ECO:0000256" key="1">
    <source>
        <dbReference type="ARBA" id="ARBA00001231"/>
    </source>
</evidence>
<evidence type="ECO:0000259" key="9">
    <source>
        <dbReference type="Pfam" id="PF00728"/>
    </source>
</evidence>
<keyword evidence="11" id="KW-1185">Reference proteome</keyword>
<evidence type="ECO:0000259" key="10">
    <source>
        <dbReference type="Pfam" id="PF14845"/>
    </source>
</evidence>
<feature type="chain" id="PRO_5041716939" description="Beta-hexosaminidase" evidence="8">
    <location>
        <begin position="22"/>
        <end position="519"/>
    </location>
</feature>
<evidence type="ECO:0000256" key="6">
    <source>
        <dbReference type="PIRNR" id="PIRNR001093"/>
    </source>
</evidence>
<evidence type="ECO:0000313" key="12">
    <source>
        <dbReference type="WBParaSite" id="TREG1_120780.1"/>
    </source>
</evidence>
<dbReference type="WBParaSite" id="TREG1_120780.1">
    <property type="protein sequence ID" value="TREG1_120780.1"/>
    <property type="gene ID" value="TREG1_120780"/>
</dbReference>
<keyword evidence="4" id="KW-0325">Glycoprotein</keyword>
<protein>
    <recommendedName>
        <fullName evidence="6">Beta-hexosaminidase</fullName>
        <ecNumber evidence="6">3.2.1.52</ecNumber>
    </recommendedName>
</protein>
<dbReference type="GO" id="GO:0030203">
    <property type="term" value="P:glycosaminoglycan metabolic process"/>
    <property type="evidence" value="ECO:0007669"/>
    <property type="project" value="TreeGrafter"/>
</dbReference>